<dbReference type="Pfam" id="PF11155">
    <property type="entry name" value="DUF2935"/>
    <property type="match status" value="2"/>
</dbReference>
<name>A6TX11_ALKMQ</name>
<gene>
    <name evidence="1" type="ordered locus">Amet_4659</name>
</gene>
<dbReference type="AlphaFoldDB" id="A6TX11"/>
<evidence type="ECO:0000313" key="1">
    <source>
        <dbReference type="EMBL" id="ABR50729.1"/>
    </source>
</evidence>
<dbReference type="InterPro" id="IPR021328">
    <property type="entry name" value="CotB-like"/>
</dbReference>
<evidence type="ECO:0000313" key="2">
    <source>
        <dbReference type="Proteomes" id="UP000001572"/>
    </source>
</evidence>
<dbReference type="eggNOG" id="ENOG502Z7YK">
    <property type="taxonomic scope" value="Bacteria"/>
</dbReference>
<dbReference type="HOGENOM" id="CLU_073785_1_0_9"/>
<evidence type="ECO:0008006" key="3">
    <source>
        <dbReference type="Google" id="ProtNLM"/>
    </source>
</evidence>
<dbReference type="Gene3D" id="1.20.1260.120">
    <property type="entry name" value="Protein of unknown function DUF2935"/>
    <property type="match status" value="1"/>
</dbReference>
<sequence>MDKEDILPYENVALFEHQFWLQVLGDHARFILNALSPEEREEIQRAQYFIHIFDQLLEESRKSPRGSALSKLTDQAYGCAQEIRTFKLHLIKRHLVGKIEIGLPPTFLNHMVNEVEEYLRILCFLSMKQIPITQPIHYHMVWLLDAAGHSAGIMGDLDMVEKELIRKSGKFTQRFEEFYIKAVEIAGYTRTTLDQFPAFTRFNYQVEGELLLFKKFLRELEALELNQKVLGTLSALMLDHMAREECYYLTKLAQVTEVKEPKCDPTKARTEA</sequence>
<dbReference type="SUPFAM" id="SSF158430">
    <property type="entry name" value="Bacillus cereus metalloprotein-like"/>
    <property type="match status" value="2"/>
</dbReference>
<proteinExistence type="predicted"/>
<accession>A6TX11</accession>
<protein>
    <recommendedName>
        <fullName evidence="3">DUF2935 domain-containing protein</fullName>
    </recommendedName>
</protein>
<dbReference type="KEGG" id="amt:Amet_4659"/>
<keyword evidence="2" id="KW-1185">Reference proteome</keyword>
<organism evidence="1 2">
    <name type="scientific">Alkaliphilus metalliredigens (strain QYMF)</name>
    <dbReference type="NCBI Taxonomy" id="293826"/>
    <lineage>
        <taxon>Bacteria</taxon>
        <taxon>Bacillati</taxon>
        <taxon>Bacillota</taxon>
        <taxon>Clostridia</taxon>
        <taxon>Peptostreptococcales</taxon>
        <taxon>Natronincolaceae</taxon>
        <taxon>Alkaliphilus</taxon>
    </lineage>
</organism>
<dbReference type="RefSeq" id="WP_012065617.1">
    <property type="nucleotide sequence ID" value="NC_009633.1"/>
</dbReference>
<dbReference type="EMBL" id="CP000724">
    <property type="protein sequence ID" value="ABR50729.1"/>
    <property type="molecule type" value="Genomic_DNA"/>
</dbReference>
<reference evidence="2" key="1">
    <citation type="journal article" date="2016" name="Genome Announc.">
        <title>Complete genome sequence of Alkaliphilus metalliredigens strain QYMF, an alkaliphilic and metal-reducing bacterium isolated from borax-contaminated leachate ponds.</title>
        <authorList>
            <person name="Hwang C."/>
            <person name="Copeland A."/>
            <person name="Lucas S."/>
            <person name="Lapidus A."/>
            <person name="Barry K."/>
            <person name="Detter J.C."/>
            <person name="Glavina Del Rio T."/>
            <person name="Hammon N."/>
            <person name="Israni S."/>
            <person name="Dalin E."/>
            <person name="Tice H."/>
            <person name="Pitluck S."/>
            <person name="Chertkov O."/>
            <person name="Brettin T."/>
            <person name="Bruce D."/>
            <person name="Han C."/>
            <person name="Schmutz J."/>
            <person name="Larimer F."/>
            <person name="Land M.L."/>
            <person name="Hauser L."/>
            <person name="Kyrpides N."/>
            <person name="Mikhailova N."/>
            <person name="Ye Q."/>
            <person name="Zhou J."/>
            <person name="Richardson P."/>
            <person name="Fields M.W."/>
        </authorList>
    </citation>
    <scope>NUCLEOTIDE SEQUENCE [LARGE SCALE GENOMIC DNA]</scope>
    <source>
        <strain evidence="2">QYMF</strain>
    </source>
</reference>
<dbReference type="Proteomes" id="UP000001572">
    <property type="component" value="Chromosome"/>
</dbReference>
<dbReference type="STRING" id="293826.Amet_4659"/>